<dbReference type="RefSeq" id="WP_012705496.1">
    <property type="nucleotide sequence ID" value="NC_012563.1"/>
</dbReference>
<proteinExistence type="predicted"/>
<organism evidence="1 2">
    <name type="scientific">Clostridium botulinum (strain Kyoto / Type A2)</name>
    <dbReference type="NCBI Taxonomy" id="536232"/>
    <lineage>
        <taxon>Bacteria</taxon>
        <taxon>Bacillati</taxon>
        <taxon>Bacillota</taxon>
        <taxon>Clostridia</taxon>
        <taxon>Eubacteriales</taxon>
        <taxon>Clostridiaceae</taxon>
        <taxon>Clostridium</taxon>
    </lineage>
</organism>
<protein>
    <submittedName>
        <fullName evidence="1">Conserved domain protein</fullName>
    </submittedName>
</protein>
<sequence length="46" mass="5480">MLFFYDALLPELKERSKCVIAITHDDQYFNLGDKIIKIEMEEICNE</sequence>
<gene>
    <name evidence="1" type="ordered locus">CLM_0372</name>
</gene>
<evidence type="ECO:0000313" key="2">
    <source>
        <dbReference type="Proteomes" id="UP000001374"/>
    </source>
</evidence>
<reference evidence="1 2" key="1">
    <citation type="submission" date="2008-10" db="EMBL/GenBank/DDBJ databases">
        <title>Genome sequence of Clostridium botulinum A2 Kyoto.</title>
        <authorList>
            <person name="Shrivastava S."/>
            <person name="Brinkac L.M."/>
            <person name="Brown J.L."/>
            <person name="Bruce D."/>
            <person name="Detter C.C."/>
            <person name="Johnson E.A."/>
            <person name="Munk C.A."/>
            <person name="Smith L.A."/>
            <person name="Smith T.J."/>
            <person name="Sutton G."/>
            <person name="Brettin T.S."/>
        </authorList>
    </citation>
    <scope>NUCLEOTIDE SEQUENCE [LARGE SCALE GENOMIC DNA]</scope>
    <source>
        <strain evidence="2">Kyoto / Type A2</strain>
    </source>
</reference>
<evidence type="ECO:0000313" key="1">
    <source>
        <dbReference type="EMBL" id="ACO86752.1"/>
    </source>
</evidence>
<name>C1FRI7_CLOBJ</name>
<dbReference type="AlphaFoldDB" id="C1FRI7"/>
<dbReference type="KEGG" id="cby:CLM_0372"/>
<dbReference type="eggNOG" id="COG4615">
    <property type="taxonomic scope" value="Bacteria"/>
</dbReference>
<dbReference type="Proteomes" id="UP000001374">
    <property type="component" value="Chromosome"/>
</dbReference>
<dbReference type="HOGENOM" id="CLU_3181921_0_0_9"/>
<accession>C1FRI7</accession>
<dbReference type="EMBL" id="CP001581">
    <property type="protein sequence ID" value="ACO86752.1"/>
    <property type="molecule type" value="Genomic_DNA"/>
</dbReference>